<accession>A0A4Z0CEA7</accession>
<proteinExistence type="predicted"/>
<organism evidence="2 3">
    <name type="scientific">Ramlibacter humi</name>
    <dbReference type="NCBI Taxonomy" id="2530451"/>
    <lineage>
        <taxon>Bacteria</taxon>
        <taxon>Pseudomonadati</taxon>
        <taxon>Pseudomonadota</taxon>
        <taxon>Betaproteobacteria</taxon>
        <taxon>Burkholderiales</taxon>
        <taxon>Comamonadaceae</taxon>
        <taxon>Ramlibacter</taxon>
    </lineage>
</organism>
<protein>
    <recommendedName>
        <fullName evidence="4">DUF4124 domain-containing protein</fullName>
    </recommendedName>
</protein>
<evidence type="ECO:0000313" key="2">
    <source>
        <dbReference type="EMBL" id="TFZ08910.1"/>
    </source>
</evidence>
<sequence length="123" mass="13492">MTIAARTLLATSIAFAGAAPAQDTVYPPQVFKCGRSYSQTPCEGGGPIIGASRVSQTFDAPDQSRARQMARAQLPPETREQCEVLERSIQREESRLRGKPSPATEAELGDLAIQRVHYREMRC</sequence>
<comment type="caution">
    <text evidence="2">The sequence shown here is derived from an EMBL/GenBank/DDBJ whole genome shotgun (WGS) entry which is preliminary data.</text>
</comment>
<feature type="chain" id="PRO_5021381403" description="DUF4124 domain-containing protein" evidence="1">
    <location>
        <begin position="22"/>
        <end position="123"/>
    </location>
</feature>
<evidence type="ECO:0000256" key="1">
    <source>
        <dbReference type="SAM" id="SignalP"/>
    </source>
</evidence>
<evidence type="ECO:0008006" key="4">
    <source>
        <dbReference type="Google" id="ProtNLM"/>
    </source>
</evidence>
<dbReference type="Proteomes" id="UP000297839">
    <property type="component" value="Unassembled WGS sequence"/>
</dbReference>
<name>A0A4Z0CEA7_9BURK</name>
<dbReference type="AlphaFoldDB" id="A0A4Z0CEA7"/>
<feature type="signal peptide" evidence="1">
    <location>
        <begin position="1"/>
        <end position="21"/>
    </location>
</feature>
<evidence type="ECO:0000313" key="3">
    <source>
        <dbReference type="Proteomes" id="UP000297839"/>
    </source>
</evidence>
<gene>
    <name evidence="2" type="ORF">EZ216_07140</name>
</gene>
<dbReference type="OrthoDB" id="8907433at2"/>
<keyword evidence="1" id="KW-0732">Signal</keyword>
<dbReference type="RefSeq" id="WP_135248995.1">
    <property type="nucleotide sequence ID" value="NZ_SMLK01000001.1"/>
</dbReference>
<reference evidence="2 3" key="1">
    <citation type="submission" date="2019-03" db="EMBL/GenBank/DDBJ databases">
        <title>Ramlibacter sp. 18x22-1, whole genome shotgun sequence.</title>
        <authorList>
            <person name="Zhang X."/>
            <person name="Feng G."/>
            <person name="Zhu H."/>
        </authorList>
    </citation>
    <scope>NUCLEOTIDE SEQUENCE [LARGE SCALE GENOMIC DNA]</scope>
    <source>
        <strain evidence="2 3">18x22-1</strain>
    </source>
</reference>
<dbReference type="EMBL" id="SMLK01000001">
    <property type="protein sequence ID" value="TFZ08910.1"/>
    <property type="molecule type" value="Genomic_DNA"/>
</dbReference>
<keyword evidence="3" id="KW-1185">Reference proteome</keyword>